<dbReference type="AlphaFoldDB" id="A0A2T0ZZ76"/>
<comment type="caution">
    <text evidence="2">The sequence shown here is derived from an EMBL/GenBank/DDBJ whole genome shotgun (WGS) entry which is preliminary data.</text>
</comment>
<proteinExistence type="predicted"/>
<dbReference type="EMBL" id="PVUE01000008">
    <property type="protein sequence ID" value="PRZ41652.1"/>
    <property type="molecule type" value="Genomic_DNA"/>
</dbReference>
<sequence length="44" mass="5301">MLSGGWFRTHSELEVHRQHRSAGNNAHRPYRPNKSKYVEFKYVE</sequence>
<name>A0A2T0ZZ76_9ACTN</name>
<evidence type="ECO:0000256" key="1">
    <source>
        <dbReference type="SAM" id="MobiDB-lite"/>
    </source>
</evidence>
<accession>A0A2T0ZZ76</accession>
<reference evidence="2 3" key="1">
    <citation type="submission" date="2018-03" db="EMBL/GenBank/DDBJ databases">
        <title>Genomic Encyclopedia of Archaeal and Bacterial Type Strains, Phase II (KMG-II): from individual species to whole genera.</title>
        <authorList>
            <person name="Goeker M."/>
        </authorList>
    </citation>
    <scope>NUCLEOTIDE SEQUENCE [LARGE SCALE GENOMIC DNA]</scope>
    <source>
        <strain evidence="2 3">DSM 100065</strain>
    </source>
</reference>
<gene>
    <name evidence="2" type="ORF">CLV47_10811</name>
</gene>
<organism evidence="2 3">
    <name type="scientific">Antricoccus suffuscus</name>
    <dbReference type="NCBI Taxonomy" id="1629062"/>
    <lineage>
        <taxon>Bacteria</taxon>
        <taxon>Bacillati</taxon>
        <taxon>Actinomycetota</taxon>
        <taxon>Actinomycetes</taxon>
        <taxon>Geodermatophilales</taxon>
        <taxon>Antricoccaceae</taxon>
        <taxon>Antricoccus</taxon>
    </lineage>
</organism>
<protein>
    <submittedName>
        <fullName evidence="2">Uncharacterized protein</fullName>
    </submittedName>
</protein>
<evidence type="ECO:0000313" key="3">
    <source>
        <dbReference type="Proteomes" id="UP000237752"/>
    </source>
</evidence>
<dbReference type="Proteomes" id="UP000237752">
    <property type="component" value="Unassembled WGS sequence"/>
</dbReference>
<feature type="region of interest" description="Disordered" evidence="1">
    <location>
        <begin position="13"/>
        <end position="32"/>
    </location>
</feature>
<evidence type="ECO:0000313" key="2">
    <source>
        <dbReference type="EMBL" id="PRZ41652.1"/>
    </source>
</evidence>
<keyword evidence="3" id="KW-1185">Reference proteome</keyword>